<feature type="domain" description="Heme NO-binding" evidence="1">
    <location>
        <begin position="2"/>
        <end position="158"/>
    </location>
</feature>
<evidence type="ECO:0000313" key="4">
    <source>
        <dbReference type="Proteomes" id="UP000034150"/>
    </source>
</evidence>
<dbReference type="InterPro" id="IPR024096">
    <property type="entry name" value="NO_sig/Golgi_transp_ligand-bd"/>
</dbReference>
<dbReference type="AlphaFoldDB" id="A0A0J6VD57"/>
<name>A0A0J6VD57_9MYCO</name>
<evidence type="ECO:0000259" key="1">
    <source>
        <dbReference type="Pfam" id="PF07700"/>
    </source>
</evidence>
<dbReference type="Gene3D" id="3.90.1520.10">
    <property type="entry name" value="H-NOX domain"/>
    <property type="match status" value="1"/>
</dbReference>
<dbReference type="Pfam" id="PF07700">
    <property type="entry name" value="HNOB"/>
    <property type="match status" value="1"/>
</dbReference>
<dbReference type="Proteomes" id="UP000036313">
    <property type="component" value="Unassembled WGS sequence"/>
</dbReference>
<dbReference type="PATRIC" id="fig|1807.13.peg.84"/>
<evidence type="ECO:0000313" key="2">
    <source>
        <dbReference type="EMBL" id="KKE99819.1"/>
    </source>
</evidence>
<dbReference type="STRING" id="1807.MOBUDSM44075_04360"/>
<dbReference type="OrthoDB" id="7266652at2"/>
<dbReference type="RefSeq" id="WP_046365176.1">
    <property type="nucleotide sequence ID" value="NZ_CALTXN010000020.1"/>
</dbReference>
<organism evidence="3 5">
    <name type="scientific">Mycolicibacterium obuense</name>
    <dbReference type="NCBI Taxonomy" id="1807"/>
    <lineage>
        <taxon>Bacteria</taxon>
        <taxon>Bacillati</taxon>
        <taxon>Actinomycetota</taxon>
        <taxon>Actinomycetes</taxon>
        <taxon>Mycobacteriales</taxon>
        <taxon>Mycobacteriaceae</taxon>
        <taxon>Mycolicibacterium</taxon>
    </lineage>
</organism>
<dbReference type="SUPFAM" id="SSF111126">
    <property type="entry name" value="Ligand-binding domain in the NO signalling and Golgi transport"/>
    <property type="match status" value="1"/>
</dbReference>
<keyword evidence="4" id="KW-1185">Reference proteome</keyword>
<proteinExistence type="predicted"/>
<evidence type="ECO:0000313" key="5">
    <source>
        <dbReference type="Proteomes" id="UP000036313"/>
    </source>
</evidence>
<reference evidence="3 5" key="1">
    <citation type="journal article" date="2015" name="Genome Biol. Evol.">
        <title>Characterization of Three Mycobacterium spp. with Potential Use in Bioremediation by Genome Sequencing and Comparative Genomics.</title>
        <authorList>
            <person name="Das S."/>
            <person name="Pettersson B.M."/>
            <person name="Behra P.R."/>
            <person name="Ramesh M."/>
            <person name="Dasgupta S."/>
            <person name="Bhattacharya A."/>
            <person name="Kirsebom L.A."/>
        </authorList>
    </citation>
    <scope>NUCLEOTIDE SEQUENCE [LARGE SCALE GENOMIC DNA]</scope>
    <source>
        <strain evidence="3 5">DSM 44075</strain>
    </source>
</reference>
<sequence length="178" mass="19738">MKGVLFNVVEEVVSHEWGEQMWDNLLLDCDLDGAYTALGNYPDAELVALGRAAAQRLGCSLDDVLRLLGQLAFEPLLARYRSLEEPPESMRAFLPTVNELIHPEVLKLYPGASVPRFALRDDGDHLELDYVSIRNMCVLAEGLVLGLAGHYGEHVTVDQSRCKQRGDDRCTIRITGAS</sequence>
<accession>A0A0J6VD57</accession>
<comment type="caution">
    <text evidence="3">The sequence shown here is derived from an EMBL/GenBank/DDBJ whole genome shotgun (WGS) entry which is preliminary data.</text>
</comment>
<evidence type="ECO:0000313" key="3">
    <source>
        <dbReference type="EMBL" id="KMO68940.1"/>
    </source>
</evidence>
<dbReference type="InterPro" id="IPR038158">
    <property type="entry name" value="H-NOX_domain_sf"/>
</dbReference>
<dbReference type="EMBL" id="LAUZ02000001">
    <property type="protein sequence ID" value="KKE99819.1"/>
    <property type="molecule type" value="Genomic_DNA"/>
</dbReference>
<dbReference type="Proteomes" id="UP000034150">
    <property type="component" value="Unassembled WGS sequence"/>
</dbReference>
<dbReference type="EMBL" id="JYNU01000057">
    <property type="protein sequence ID" value="KMO68940.1"/>
    <property type="molecule type" value="Genomic_DNA"/>
</dbReference>
<reference evidence="2 4" key="2">
    <citation type="submission" date="2015-04" db="EMBL/GenBank/DDBJ databases">
        <title>Genome sequence of Mycobacterium obuense UC1.</title>
        <authorList>
            <person name="Greninger A.L."/>
            <person name="Cunningham G."/>
            <person name="Chiu C.Y."/>
            <person name="Miller S."/>
        </authorList>
    </citation>
    <scope>NUCLEOTIDE SEQUENCE [LARGE SCALE GENOMIC DNA]</scope>
    <source>
        <strain evidence="2 4">UC1</strain>
    </source>
</reference>
<dbReference type="InterPro" id="IPR011644">
    <property type="entry name" value="Heme_NO-bd"/>
</dbReference>
<gene>
    <name evidence="3" type="ORF">MOBUDSM44075_04360</name>
    <name evidence="2" type="ORF">WN67_21980</name>
</gene>
<protein>
    <submittedName>
        <fullName evidence="3">Heme NO binding protein</fullName>
    </submittedName>
</protein>
<dbReference type="GO" id="GO:0020037">
    <property type="term" value="F:heme binding"/>
    <property type="evidence" value="ECO:0007669"/>
    <property type="project" value="InterPro"/>
</dbReference>